<organism evidence="5 6">
    <name type="scientific">Nonomuraea jiangxiensis</name>
    <dbReference type="NCBI Taxonomy" id="633440"/>
    <lineage>
        <taxon>Bacteria</taxon>
        <taxon>Bacillati</taxon>
        <taxon>Actinomycetota</taxon>
        <taxon>Actinomycetes</taxon>
        <taxon>Streptosporangiales</taxon>
        <taxon>Streptosporangiaceae</taxon>
        <taxon>Nonomuraea</taxon>
    </lineage>
</organism>
<evidence type="ECO:0000313" key="6">
    <source>
        <dbReference type="Proteomes" id="UP000199202"/>
    </source>
</evidence>
<gene>
    <name evidence="5" type="ORF">SAMN05421869_101318</name>
</gene>
<dbReference type="Proteomes" id="UP000199202">
    <property type="component" value="Unassembled WGS sequence"/>
</dbReference>
<proteinExistence type="predicted"/>
<dbReference type="InterPro" id="IPR008628">
    <property type="entry name" value="GPP34-like"/>
</dbReference>
<keyword evidence="4" id="KW-0472">Membrane</keyword>
<dbReference type="RefSeq" id="WP_090928280.1">
    <property type="nucleotide sequence ID" value="NZ_FNDJ01000001.1"/>
</dbReference>
<dbReference type="GO" id="GO:0070273">
    <property type="term" value="F:phosphatidylinositol-4-phosphate binding"/>
    <property type="evidence" value="ECO:0007669"/>
    <property type="project" value="InterPro"/>
</dbReference>
<name>A0A1G7Z667_9ACTN</name>
<dbReference type="STRING" id="633440.SAMN05421869_101318"/>
<keyword evidence="3" id="KW-0446">Lipid-binding</keyword>
<dbReference type="GO" id="GO:0012505">
    <property type="term" value="C:endomembrane system"/>
    <property type="evidence" value="ECO:0007669"/>
    <property type="project" value="UniProtKB-ARBA"/>
</dbReference>
<keyword evidence="2" id="KW-0333">Golgi apparatus</keyword>
<keyword evidence="6" id="KW-1185">Reference proteome</keyword>
<dbReference type="EMBL" id="FNDJ01000001">
    <property type="protein sequence ID" value="SDH03996.1"/>
    <property type="molecule type" value="Genomic_DNA"/>
</dbReference>
<protein>
    <submittedName>
        <fullName evidence="5">Golgi phosphoprotein 3 (GPP34)</fullName>
    </submittedName>
</protein>
<dbReference type="InterPro" id="IPR038261">
    <property type="entry name" value="GPP34-like_sf"/>
</dbReference>
<dbReference type="GO" id="GO:0005737">
    <property type="term" value="C:cytoplasm"/>
    <property type="evidence" value="ECO:0007669"/>
    <property type="project" value="UniProtKB-ARBA"/>
</dbReference>
<dbReference type="OrthoDB" id="3379482at2"/>
<evidence type="ECO:0000313" key="5">
    <source>
        <dbReference type="EMBL" id="SDH03996.1"/>
    </source>
</evidence>
<evidence type="ECO:0000256" key="4">
    <source>
        <dbReference type="ARBA" id="ARBA00023136"/>
    </source>
</evidence>
<evidence type="ECO:0000256" key="2">
    <source>
        <dbReference type="ARBA" id="ARBA00023034"/>
    </source>
</evidence>
<comment type="subcellular location">
    <subcellularLocation>
        <location evidence="1">Golgi apparatus membrane</location>
        <topology evidence="1">Peripheral membrane protein</topology>
        <orientation evidence="1">Cytoplasmic side</orientation>
    </subcellularLocation>
</comment>
<dbReference type="Gene3D" id="1.10.3630.10">
    <property type="entry name" value="yeast vps74-n-term truncation variant domain like"/>
    <property type="match status" value="1"/>
</dbReference>
<accession>A0A1G7Z667</accession>
<evidence type="ECO:0000256" key="1">
    <source>
        <dbReference type="ARBA" id="ARBA00004255"/>
    </source>
</evidence>
<sequence length="211" mass="22155">MTLPLHHDLYLIAHDPSGRPLVHRSSLELGLAGAVLLELTFGGQVIVARGQAAAARRVTAPTGDPIADGLTGLLGAAPVHVRPLVKRVSAGMYEHVRDVLVTSGVLVRVSGRRMGLLPYTRYRLADISSVVRASSGVRSAVEGWKPPDARCAALCGLVAVLRVERQLYLDVPGGRLVGRLREIAAAGSPVVADLVGVVDTLVGEAAVAVYR</sequence>
<dbReference type="AlphaFoldDB" id="A0A1G7Z667"/>
<dbReference type="Pfam" id="PF05719">
    <property type="entry name" value="GPP34"/>
    <property type="match status" value="1"/>
</dbReference>
<reference evidence="5 6" key="1">
    <citation type="submission" date="2016-10" db="EMBL/GenBank/DDBJ databases">
        <authorList>
            <person name="de Groot N.N."/>
        </authorList>
    </citation>
    <scope>NUCLEOTIDE SEQUENCE [LARGE SCALE GENOMIC DNA]</scope>
    <source>
        <strain evidence="5 6">CGMCC 4.6533</strain>
    </source>
</reference>
<evidence type="ECO:0000256" key="3">
    <source>
        <dbReference type="ARBA" id="ARBA00023121"/>
    </source>
</evidence>